<feature type="transmembrane region" description="Helical" evidence="1">
    <location>
        <begin position="91"/>
        <end position="112"/>
    </location>
</feature>
<dbReference type="RefSeq" id="WP_075796991.1">
    <property type="nucleotide sequence ID" value="NZ_CP015583.1"/>
</dbReference>
<dbReference type="EMBL" id="CP015583">
    <property type="protein sequence ID" value="APT56035.1"/>
    <property type="molecule type" value="Genomic_DNA"/>
</dbReference>
<dbReference type="GO" id="GO:0006629">
    <property type="term" value="P:lipid metabolic process"/>
    <property type="evidence" value="ECO:0007669"/>
    <property type="project" value="InterPro"/>
</dbReference>
<keyword evidence="1" id="KW-0472">Membrane</keyword>
<dbReference type="Pfam" id="PF00487">
    <property type="entry name" value="FA_desaturase"/>
    <property type="match status" value="1"/>
</dbReference>
<accession>A0A1L7AB64</accession>
<dbReference type="AlphaFoldDB" id="A0A1L7AB64"/>
<dbReference type="eggNOG" id="COG3239">
    <property type="taxonomic scope" value="Bacteria"/>
</dbReference>
<organism evidence="3 4">
    <name type="scientific">Roseomonas gilardii</name>
    <dbReference type="NCBI Taxonomy" id="257708"/>
    <lineage>
        <taxon>Bacteria</taxon>
        <taxon>Pseudomonadati</taxon>
        <taxon>Pseudomonadota</taxon>
        <taxon>Alphaproteobacteria</taxon>
        <taxon>Acetobacterales</taxon>
        <taxon>Roseomonadaceae</taxon>
        <taxon>Roseomonas</taxon>
    </lineage>
</organism>
<evidence type="ECO:0000256" key="1">
    <source>
        <dbReference type="SAM" id="Phobius"/>
    </source>
</evidence>
<dbReference type="KEGG" id="rgi:RGI145_01805"/>
<proteinExistence type="predicted"/>
<evidence type="ECO:0000313" key="4">
    <source>
        <dbReference type="Proteomes" id="UP000185494"/>
    </source>
</evidence>
<reference evidence="3 4" key="1">
    <citation type="submission" date="2016-05" db="EMBL/GenBank/DDBJ databases">
        <title>Complete Genome and Methylome Analysis of Psychrotrophic Bacterial Isolates from Antarctic Lake Untersee.</title>
        <authorList>
            <person name="Fomenkov A."/>
            <person name="Akimov V.N."/>
            <person name="Vasilyeva L.V."/>
            <person name="Andersen D."/>
            <person name="Vincze T."/>
            <person name="Roberts R.J."/>
        </authorList>
    </citation>
    <scope>NUCLEOTIDE SEQUENCE [LARGE SCALE GENOMIC DNA]</scope>
    <source>
        <strain evidence="3 4">U14-5</strain>
    </source>
</reference>
<feature type="transmembrane region" description="Helical" evidence="1">
    <location>
        <begin position="225"/>
        <end position="242"/>
    </location>
</feature>
<dbReference type="Proteomes" id="UP000185494">
    <property type="component" value="Chromosome 1"/>
</dbReference>
<sequence>MSFLPNRQSLNRPNLAQGLETATFLRDDPRAHMAARLPASLQPLLTLITAKPAPGEETPERSPIAFVAGGLLAMLIGAGLSAAAIAVAMPLWLAGLLLFAGLTATASGLGLYQVVVFHHCSHGTVFSTRERNRTVGRLVSSLLLFARFEDYQREHMLHHSANKMLTDEDEFTGFVFGVCRLEPGVSKRELWRRVVTNLVSPLFHARFLRRRVRAAMFGQDRQHNWMSRSAYLAAFALAAATGTMTEFLVAWILPLTVLLQIATVFRILCEHRFPEPDLIAARGKAFVCASTTGVFPGAMPPEARANSLRGILAWALWWANMLTVTVFSRAFVLVGDAPCHDFHHRRPANRKWTSYAHARQQDSDAGSPGFPVGYTENWGLIRAVDSNLATLAATPPGLVH</sequence>
<feature type="domain" description="Fatty acid desaturase" evidence="2">
    <location>
        <begin position="92"/>
        <end position="273"/>
    </location>
</feature>
<feature type="transmembrane region" description="Helical" evidence="1">
    <location>
        <begin position="311"/>
        <end position="335"/>
    </location>
</feature>
<name>A0A1L7AB64_9PROT</name>
<dbReference type="STRING" id="257708.RGI145_01805"/>
<gene>
    <name evidence="3" type="ORF">RGI145_01805</name>
</gene>
<keyword evidence="1" id="KW-0812">Transmembrane</keyword>
<evidence type="ECO:0000259" key="2">
    <source>
        <dbReference type="Pfam" id="PF00487"/>
    </source>
</evidence>
<evidence type="ECO:0000313" key="3">
    <source>
        <dbReference type="EMBL" id="APT56035.1"/>
    </source>
</evidence>
<keyword evidence="1" id="KW-1133">Transmembrane helix</keyword>
<dbReference type="InterPro" id="IPR005804">
    <property type="entry name" value="FA_desaturase_dom"/>
</dbReference>
<protein>
    <recommendedName>
        <fullName evidence="2">Fatty acid desaturase domain-containing protein</fullName>
    </recommendedName>
</protein>
<feature type="transmembrane region" description="Helical" evidence="1">
    <location>
        <begin position="64"/>
        <end position="85"/>
    </location>
</feature>